<dbReference type="Proteomes" id="UP000807306">
    <property type="component" value="Unassembled WGS sequence"/>
</dbReference>
<dbReference type="EMBL" id="MU157884">
    <property type="protein sequence ID" value="KAF9525460.1"/>
    <property type="molecule type" value="Genomic_DNA"/>
</dbReference>
<dbReference type="InterPro" id="IPR055754">
    <property type="entry name" value="DUF7330"/>
</dbReference>
<dbReference type="AlphaFoldDB" id="A0A9P6EAJ0"/>
<evidence type="ECO:0000313" key="3">
    <source>
        <dbReference type="Proteomes" id="UP000807306"/>
    </source>
</evidence>
<evidence type="ECO:0000313" key="2">
    <source>
        <dbReference type="EMBL" id="KAF9525460.1"/>
    </source>
</evidence>
<feature type="domain" description="DUF7330" evidence="1">
    <location>
        <begin position="2"/>
        <end position="80"/>
    </location>
</feature>
<name>A0A9P6EAJ0_9AGAR</name>
<sequence>MKLYLPKSFCGPVHLQAKHRVWYSAAVRTQLTPLSEVDGDHMAFVGNMEPNIWEGWQSWKGDSFSGDAGATSIDVYFDDEDYIPTSDNNCVCM</sequence>
<protein>
    <recommendedName>
        <fullName evidence="1">DUF7330 domain-containing protein</fullName>
    </recommendedName>
</protein>
<dbReference type="OrthoDB" id="2593559at2759"/>
<gene>
    <name evidence="2" type="ORF">CPB83DRAFT_859611</name>
</gene>
<keyword evidence="3" id="KW-1185">Reference proteome</keyword>
<dbReference type="Pfam" id="PF24016">
    <property type="entry name" value="DUF7330"/>
    <property type="match status" value="1"/>
</dbReference>
<reference evidence="2" key="1">
    <citation type="submission" date="2020-11" db="EMBL/GenBank/DDBJ databases">
        <authorList>
            <consortium name="DOE Joint Genome Institute"/>
            <person name="Ahrendt S."/>
            <person name="Riley R."/>
            <person name="Andreopoulos W."/>
            <person name="Labutti K."/>
            <person name="Pangilinan J."/>
            <person name="Ruiz-Duenas F.J."/>
            <person name="Barrasa J.M."/>
            <person name="Sanchez-Garcia M."/>
            <person name="Camarero S."/>
            <person name="Miyauchi S."/>
            <person name="Serrano A."/>
            <person name="Linde D."/>
            <person name="Babiker R."/>
            <person name="Drula E."/>
            <person name="Ayuso-Fernandez I."/>
            <person name="Pacheco R."/>
            <person name="Padilla G."/>
            <person name="Ferreira P."/>
            <person name="Barriuso J."/>
            <person name="Kellner H."/>
            <person name="Castanera R."/>
            <person name="Alfaro M."/>
            <person name="Ramirez L."/>
            <person name="Pisabarro A.G."/>
            <person name="Kuo A."/>
            <person name="Tritt A."/>
            <person name="Lipzen A."/>
            <person name="He G."/>
            <person name="Yan M."/>
            <person name="Ng V."/>
            <person name="Cullen D."/>
            <person name="Martin F."/>
            <person name="Rosso M.-N."/>
            <person name="Henrissat B."/>
            <person name="Hibbett D."/>
            <person name="Martinez A.T."/>
            <person name="Grigoriev I.V."/>
        </authorList>
    </citation>
    <scope>NUCLEOTIDE SEQUENCE</scope>
    <source>
        <strain evidence="2">CBS 506.95</strain>
    </source>
</reference>
<proteinExistence type="predicted"/>
<evidence type="ECO:0000259" key="1">
    <source>
        <dbReference type="Pfam" id="PF24016"/>
    </source>
</evidence>
<accession>A0A9P6EAJ0</accession>
<organism evidence="2 3">
    <name type="scientific">Crepidotus variabilis</name>
    <dbReference type="NCBI Taxonomy" id="179855"/>
    <lineage>
        <taxon>Eukaryota</taxon>
        <taxon>Fungi</taxon>
        <taxon>Dikarya</taxon>
        <taxon>Basidiomycota</taxon>
        <taxon>Agaricomycotina</taxon>
        <taxon>Agaricomycetes</taxon>
        <taxon>Agaricomycetidae</taxon>
        <taxon>Agaricales</taxon>
        <taxon>Agaricineae</taxon>
        <taxon>Crepidotaceae</taxon>
        <taxon>Crepidotus</taxon>
    </lineage>
</organism>
<comment type="caution">
    <text evidence="2">The sequence shown here is derived from an EMBL/GenBank/DDBJ whole genome shotgun (WGS) entry which is preliminary data.</text>
</comment>